<sequence>MAISHDPDVDHQSIRSFRDSICSKQSTSQFTDKTPWLSIGLVAALTMCTAAQFSVYFSSMWPYLQRLDPDITEPFFGFSVAIYSFGQIVFAPPLGWWSNKIKSIRHPVVVAISLQMAGNFIYLFAQAFPAPHGKYAVAFSRFLCGLGASNIGLLKTYAATASRKEDRSRSIATVTGGLALGLIVGPAIQLIFTPIGEKGWRITSWFALNMYTTPPLAVCLVNITAMCLMGFVFKEVYAGLLDSKSSQNLKLIPADTRGVWMCYFTRFAQMFAFSSVETLSAPIAMTMFALSRSDAVTLIALVHGAMSVLELSMYISFVGCKLDRFINNRLVCLLAFVGIGLFYVISFPWPFLPNKLVMYNETMAKEMESLEIEPLGCNVDHLPWCEYTPQVNIYLYYIMFALLMTSCFCLINITMNTIFSSVIGPRRQGTQQGILQMMGSVGRLSGPLLISNLYSYLGIRYAWATEAAICVIFVGLWIWNYPNLVPIEEKMEKMRLEEVKKDSEKDRINVKF</sequence>
<evidence type="ECO:0000313" key="7">
    <source>
        <dbReference type="EMBL" id="CAD5233302.1"/>
    </source>
</evidence>
<feature type="transmembrane region" description="Helical" evidence="6">
    <location>
        <begin position="330"/>
        <end position="351"/>
    </location>
</feature>
<gene>
    <name evidence="7" type="ORF">BXYJ_LOCUS13393</name>
</gene>
<dbReference type="PANTHER" id="PTHR23510">
    <property type="entry name" value="INNER MEMBRANE TRANSPORT PROTEIN YAJR"/>
    <property type="match status" value="1"/>
</dbReference>
<feature type="transmembrane region" description="Helical" evidence="6">
    <location>
        <begin position="75"/>
        <end position="96"/>
    </location>
</feature>
<keyword evidence="8" id="KW-1185">Reference proteome</keyword>
<evidence type="ECO:0000256" key="2">
    <source>
        <dbReference type="ARBA" id="ARBA00022448"/>
    </source>
</evidence>
<dbReference type="GO" id="GO:0005765">
    <property type="term" value="C:lysosomal membrane"/>
    <property type="evidence" value="ECO:0007669"/>
    <property type="project" value="TreeGrafter"/>
</dbReference>
<dbReference type="SUPFAM" id="SSF103473">
    <property type="entry name" value="MFS general substrate transporter"/>
    <property type="match status" value="1"/>
</dbReference>
<evidence type="ECO:0000256" key="3">
    <source>
        <dbReference type="ARBA" id="ARBA00022692"/>
    </source>
</evidence>
<keyword evidence="4 6" id="KW-1133">Transmembrane helix</keyword>
<dbReference type="InterPro" id="IPR036259">
    <property type="entry name" value="MFS_trans_sf"/>
</dbReference>
<feature type="transmembrane region" description="Helical" evidence="6">
    <location>
        <begin position="215"/>
        <end position="237"/>
    </location>
</feature>
<feature type="transmembrane region" description="Helical" evidence="6">
    <location>
        <begin position="135"/>
        <end position="158"/>
    </location>
</feature>
<feature type="transmembrane region" description="Helical" evidence="6">
    <location>
        <begin position="108"/>
        <end position="129"/>
    </location>
</feature>
<comment type="subcellular location">
    <subcellularLocation>
        <location evidence="1">Endomembrane system</location>
        <topology evidence="1">Multi-pass membrane protein</topology>
    </subcellularLocation>
</comment>
<name>A0A7I8X3B2_BURXY</name>
<organism evidence="7 8">
    <name type="scientific">Bursaphelenchus xylophilus</name>
    <name type="common">Pinewood nematode worm</name>
    <name type="synonym">Aphelenchoides xylophilus</name>
    <dbReference type="NCBI Taxonomy" id="6326"/>
    <lineage>
        <taxon>Eukaryota</taxon>
        <taxon>Metazoa</taxon>
        <taxon>Ecdysozoa</taxon>
        <taxon>Nematoda</taxon>
        <taxon>Chromadorea</taxon>
        <taxon>Rhabditida</taxon>
        <taxon>Tylenchina</taxon>
        <taxon>Tylenchomorpha</taxon>
        <taxon>Aphelenchoidea</taxon>
        <taxon>Aphelenchoididae</taxon>
        <taxon>Bursaphelenchus</taxon>
    </lineage>
</organism>
<dbReference type="GO" id="GO:0012505">
    <property type="term" value="C:endomembrane system"/>
    <property type="evidence" value="ECO:0007669"/>
    <property type="project" value="UniProtKB-SubCell"/>
</dbReference>
<dbReference type="Proteomes" id="UP000582659">
    <property type="component" value="Unassembled WGS sequence"/>
</dbReference>
<dbReference type="AlphaFoldDB" id="A0A7I8X3B2"/>
<feature type="transmembrane region" description="Helical" evidence="6">
    <location>
        <begin position="393"/>
        <end position="413"/>
    </location>
</feature>
<dbReference type="EMBL" id="CAJFDI010000006">
    <property type="protein sequence ID" value="CAD5233302.1"/>
    <property type="molecule type" value="Genomic_DNA"/>
</dbReference>
<keyword evidence="3 6" id="KW-0812">Transmembrane</keyword>
<feature type="transmembrane region" description="Helical" evidence="6">
    <location>
        <begin position="296"/>
        <end position="318"/>
    </location>
</feature>
<feature type="transmembrane region" description="Helical" evidence="6">
    <location>
        <begin position="170"/>
        <end position="195"/>
    </location>
</feature>
<protein>
    <submittedName>
        <fullName evidence="7">(pine wood nematode) hypothetical protein</fullName>
    </submittedName>
</protein>
<evidence type="ECO:0000256" key="4">
    <source>
        <dbReference type="ARBA" id="ARBA00022989"/>
    </source>
</evidence>
<comment type="caution">
    <text evidence="7">The sequence shown here is derived from an EMBL/GenBank/DDBJ whole genome shotgun (WGS) entry which is preliminary data.</text>
</comment>
<feature type="transmembrane region" description="Helical" evidence="6">
    <location>
        <begin position="36"/>
        <end position="55"/>
    </location>
</feature>
<dbReference type="PANTHER" id="PTHR23510:SF3">
    <property type="entry name" value="MAJOR FACILITATOR SUPERFAMILY DOMAIN-CONTAINING PROTEIN 8"/>
    <property type="match status" value="1"/>
</dbReference>
<dbReference type="Proteomes" id="UP000659654">
    <property type="component" value="Unassembled WGS sequence"/>
</dbReference>
<dbReference type="Pfam" id="PF07690">
    <property type="entry name" value="MFS_1"/>
    <property type="match status" value="2"/>
</dbReference>
<dbReference type="Gene3D" id="1.20.1250.20">
    <property type="entry name" value="MFS general substrate transporter like domains"/>
    <property type="match status" value="1"/>
</dbReference>
<feature type="transmembrane region" description="Helical" evidence="6">
    <location>
        <begin position="434"/>
        <end position="455"/>
    </location>
</feature>
<dbReference type="GO" id="GO:0022857">
    <property type="term" value="F:transmembrane transporter activity"/>
    <property type="evidence" value="ECO:0007669"/>
    <property type="project" value="InterPro"/>
</dbReference>
<keyword evidence="5 6" id="KW-0472">Membrane</keyword>
<reference evidence="7" key="1">
    <citation type="submission" date="2020-09" db="EMBL/GenBank/DDBJ databases">
        <authorList>
            <person name="Kikuchi T."/>
        </authorList>
    </citation>
    <scope>NUCLEOTIDE SEQUENCE</scope>
    <source>
        <strain evidence="7">Ka4C1</strain>
    </source>
</reference>
<dbReference type="CDD" id="cd17326">
    <property type="entry name" value="MFS_MFSD8"/>
    <property type="match status" value="1"/>
</dbReference>
<dbReference type="InterPro" id="IPR011701">
    <property type="entry name" value="MFS"/>
</dbReference>
<evidence type="ECO:0000313" key="8">
    <source>
        <dbReference type="Proteomes" id="UP000659654"/>
    </source>
</evidence>
<feature type="transmembrane region" description="Helical" evidence="6">
    <location>
        <begin position="461"/>
        <end position="481"/>
    </location>
</feature>
<dbReference type="EMBL" id="CAJFCV020000006">
    <property type="protein sequence ID" value="CAG9128156.1"/>
    <property type="molecule type" value="Genomic_DNA"/>
</dbReference>
<evidence type="ECO:0000256" key="1">
    <source>
        <dbReference type="ARBA" id="ARBA00004127"/>
    </source>
</evidence>
<proteinExistence type="predicted"/>
<evidence type="ECO:0000256" key="5">
    <source>
        <dbReference type="ARBA" id="ARBA00023136"/>
    </source>
</evidence>
<keyword evidence="2" id="KW-0813">Transport</keyword>
<dbReference type="InterPro" id="IPR051068">
    <property type="entry name" value="MFS_Domain-Containing_Protein"/>
</dbReference>
<dbReference type="OrthoDB" id="370281at2759"/>
<evidence type="ECO:0000256" key="6">
    <source>
        <dbReference type="SAM" id="Phobius"/>
    </source>
</evidence>
<accession>A0A7I8X3B2</accession>